<dbReference type="Proteomes" id="UP000318582">
    <property type="component" value="Unassembled WGS sequence"/>
</dbReference>
<evidence type="ECO:0000256" key="5">
    <source>
        <dbReference type="ARBA" id="ARBA00022989"/>
    </source>
</evidence>
<sequence length="247" mass="28062">MKRYQKNIAILYPVTVFIGSLVHSILPLPETIFSDKRNPLNQYFAKRGWFWTGLSLLLFILLSSPANRRLRATYRWALATLYWVVFAQWAFGHSVFDRVLMMSGTCSIEGHGLPKVCKTNGGEWMGFDVSGHCFLLIHMSLFIYEELQLLVLPTPGTSSKTNPAPPTNLSKPFLPHPTLTAILSSILVFLLLLWYVMLMATSVYFHSWQEKIAGTLAGMAFWAATYATVWPAFFPQMMPTGYNLRPE</sequence>
<comment type="caution">
    <text evidence="9">The sequence shown here is derived from an EMBL/GenBank/DDBJ whole genome shotgun (WGS) entry which is preliminary data.</text>
</comment>
<keyword evidence="10" id="KW-1185">Reference proteome</keyword>
<dbReference type="Pfam" id="PF10261">
    <property type="entry name" value="FIT"/>
    <property type="match status" value="1"/>
</dbReference>
<evidence type="ECO:0000256" key="6">
    <source>
        <dbReference type="ARBA" id="ARBA00023098"/>
    </source>
</evidence>
<reference evidence="9 10" key="1">
    <citation type="journal article" date="2019" name="Sci. Rep.">
        <title>Comparative genomics of chytrid fungi reveal insights into the obligate biotrophic and pathogenic lifestyle of Synchytrium endobioticum.</title>
        <authorList>
            <person name="van de Vossenberg B.T.L.H."/>
            <person name="Warris S."/>
            <person name="Nguyen H.D.T."/>
            <person name="van Gent-Pelzer M.P.E."/>
            <person name="Joly D.L."/>
            <person name="van de Geest H.C."/>
            <person name="Bonants P.J.M."/>
            <person name="Smith D.S."/>
            <person name="Levesque C.A."/>
            <person name="van der Lee T.A.J."/>
        </authorList>
    </citation>
    <scope>NUCLEOTIDE SEQUENCE [LARGE SCALE GENOMIC DNA]</scope>
    <source>
        <strain evidence="9 10">CBS 809.83</strain>
    </source>
</reference>
<evidence type="ECO:0000256" key="2">
    <source>
        <dbReference type="ARBA" id="ARBA00022692"/>
    </source>
</evidence>
<dbReference type="AlphaFoldDB" id="A0A507EF98"/>
<keyword evidence="3" id="KW-0378">Hydrolase</keyword>
<protein>
    <submittedName>
        <fullName evidence="9">Uncharacterized protein</fullName>
    </submittedName>
</protein>
<keyword evidence="7 8" id="KW-0472">Membrane</keyword>
<evidence type="ECO:0000256" key="3">
    <source>
        <dbReference type="ARBA" id="ARBA00022801"/>
    </source>
</evidence>
<gene>
    <name evidence="9" type="ORF">PhCBS80983_g00872</name>
</gene>
<accession>A0A507EF98</accession>
<keyword evidence="4" id="KW-0256">Endoplasmic reticulum</keyword>
<organism evidence="9 10">
    <name type="scientific">Powellomyces hirtus</name>
    <dbReference type="NCBI Taxonomy" id="109895"/>
    <lineage>
        <taxon>Eukaryota</taxon>
        <taxon>Fungi</taxon>
        <taxon>Fungi incertae sedis</taxon>
        <taxon>Chytridiomycota</taxon>
        <taxon>Chytridiomycota incertae sedis</taxon>
        <taxon>Chytridiomycetes</taxon>
        <taxon>Spizellomycetales</taxon>
        <taxon>Powellomycetaceae</taxon>
        <taxon>Powellomyces</taxon>
    </lineage>
</organism>
<keyword evidence="6" id="KW-0443">Lipid metabolism</keyword>
<evidence type="ECO:0000256" key="1">
    <source>
        <dbReference type="ARBA" id="ARBA00004477"/>
    </source>
</evidence>
<feature type="transmembrane region" description="Helical" evidence="8">
    <location>
        <begin position="179"/>
        <end position="200"/>
    </location>
</feature>
<feature type="transmembrane region" description="Helical" evidence="8">
    <location>
        <begin position="48"/>
        <end position="66"/>
    </location>
</feature>
<proteinExistence type="predicted"/>
<keyword evidence="2 8" id="KW-0812">Transmembrane</keyword>
<dbReference type="EMBL" id="QEAQ01000005">
    <property type="protein sequence ID" value="TPX61898.1"/>
    <property type="molecule type" value="Genomic_DNA"/>
</dbReference>
<dbReference type="GO" id="GO:0019915">
    <property type="term" value="P:lipid storage"/>
    <property type="evidence" value="ECO:0007669"/>
    <property type="project" value="InterPro"/>
</dbReference>
<dbReference type="GO" id="GO:0010945">
    <property type="term" value="F:coenzyme A diphosphatase activity"/>
    <property type="evidence" value="ECO:0007669"/>
    <property type="project" value="InterPro"/>
</dbReference>
<feature type="transmembrane region" description="Helical" evidence="8">
    <location>
        <begin position="9"/>
        <end position="28"/>
    </location>
</feature>
<evidence type="ECO:0000313" key="9">
    <source>
        <dbReference type="EMBL" id="TPX61898.1"/>
    </source>
</evidence>
<feature type="transmembrane region" description="Helical" evidence="8">
    <location>
        <begin position="73"/>
        <end position="91"/>
    </location>
</feature>
<evidence type="ECO:0000256" key="8">
    <source>
        <dbReference type="SAM" id="Phobius"/>
    </source>
</evidence>
<evidence type="ECO:0000256" key="4">
    <source>
        <dbReference type="ARBA" id="ARBA00022824"/>
    </source>
</evidence>
<feature type="transmembrane region" description="Helical" evidence="8">
    <location>
        <begin position="212"/>
        <end position="233"/>
    </location>
</feature>
<dbReference type="PANTHER" id="PTHR23129">
    <property type="entry name" value="ACYL-COENZYME A DIPHOSPHATASE FITM2"/>
    <property type="match status" value="1"/>
</dbReference>
<dbReference type="GO" id="GO:0034389">
    <property type="term" value="P:lipid droplet organization"/>
    <property type="evidence" value="ECO:0007669"/>
    <property type="project" value="TreeGrafter"/>
</dbReference>
<name>A0A507EF98_9FUNG</name>
<evidence type="ECO:0000256" key="7">
    <source>
        <dbReference type="ARBA" id="ARBA00023136"/>
    </source>
</evidence>
<dbReference type="STRING" id="109895.A0A507EF98"/>
<keyword evidence="5 8" id="KW-1133">Transmembrane helix</keyword>
<dbReference type="GO" id="GO:0008654">
    <property type="term" value="P:phospholipid biosynthetic process"/>
    <property type="evidence" value="ECO:0007669"/>
    <property type="project" value="TreeGrafter"/>
</dbReference>
<evidence type="ECO:0000313" key="10">
    <source>
        <dbReference type="Proteomes" id="UP000318582"/>
    </source>
</evidence>
<dbReference type="InterPro" id="IPR019388">
    <property type="entry name" value="FIT"/>
</dbReference>
<comment type="subcellular location">
    <subcellularLocation>
        <location evidence="1">Endoplasmic reticulum membrane</location>
        <topology evidence="1">Multi-pass membrane protein</topology>
    </subcellularLocation>
</comment>
<dbReference type="GO" id="GO:0005789">
    <property type="term" value="C:endoplasmic reticulum membrane"/>
    <property type="evidence" value="ECO:0007669"/>
    <property type="project" value="UniProtKB-SubCell"/>
</dbReference>
<dbReference type="PANTHER" id="PTHR23129:SF0">
    <property type="entry name" value="ACYL-COENZYME A DIPHOSPHATASE FITM2"/>
    <property type="match status" value="1"/>
</dbReference>